<proteinExistence type="predicted"/>
<gene>
    <name evidence="1" type="ORF">LCGC14_0601340</name>
</gene>
<protein>
    <submittedName>
        <fullName evidence="1">Uncharacterized protein</fullName>
    </submittedName>
</protein>
<accession>A0A0F9RAJ5</accession>
<dbReference type="AlphaFoldDB" id="A0A0F9RAJ5"/>
<reference evidence="1" key="1">
    <citation type="journal article" date="2015" name="Nature">
        <title>Complex archaea that bridge the gap between prokaryotes and eukaryotes.</title>
        <authorList>
            <person name="Spang A."/>
            <person name="Saw J.H."/>
            <person name="Jorgensen S.L."/>
            <person name="Zaremba-Niedzwiedzka K."/>
            <person name="Martijn J."/>
            <person name="Lind A.E."/>
            <person name="van Eijk R."/>
            <person name="Schleper C."/>
            <person name="Guy L."/>
            <person name="Ettema T.J."/>
        </authorList>
    </citation>
    <scope>NUCLEOTIDE SEQUENCE</scope>
</reference>
<comment type="caution">
    <text evidence="1">The sequence shown here is derived from an EMBL/GenBank/DDBJ whole genome shotgun (WGS) entry which is preliminary data.</text>
</comment>
<name>A0A0F9RAJ5_9ZZZZ</name>
<sequence length="286" mass="33036">MLHSVIDHLSVWEVAHRWHGYDPNSTDPQALPLIVQDSLRTITRLQFSHELFVCSPQGVVRKSLKSLPSFDDFIVPELMDSEVETGQITDGCTTQRLQSTESANGLSEDERQERYEDFSANWTRRHDEAVKDFPLCFDQRVFRKADLEKVHVLRSDVLHLCEIGGAPLASFWFSEMEQQDHQRYLETGNSGDSVRNRAARMKRDDIDAFWSRLDSKQKHRLLCREIAAQLWLASPDRTIADLIRDPSIKNIGGGKYYDGDKTVREWIKDLDPRPKEMKKGGRPARQ</sequence>
<organism evidence="1">
    <name type="scientific">marine sediment metagenome</name>
    <dbReference type="NCBI Taxonomy" id="412755"/>
    <lineage>
        <taxon>unclassified sequences</taxon>
        <taxon>metagenomes</taxon>
        <taxon>ecological metagenomes</taxon>
    </lineage>
</organism>
<dbReference type="EMBL" id="LAZR01000966">
    <property type="protein sequence ID" value="KKN53535.1"/>
    <property type="molecule type" value="Genomic_DNA"/>
</dbReference>
<evidence type="ECO:0000313" key="1">
    <source>
        <dbReference type="EMBL" id="KKN53535.1"/>
    </source>
</evidence>